<accession>A0A2P2Q5A1</accession>
<protein>
    <submittedName>
        <fullName evidence="1">Uncharacterized protein</fullName>
    </submittedName>
</protein>
<sequence length="52" mass="5780">MDDKIEDCSRCSPGIGIPPRRNGFSANISGFQDIQCSTRQGLQSKAFRFWTG</sequence>
<dbReference type="AlphaFoldDB" id="A0A2P2Q5A1"/>
<proteinExistence type="predicted"/>
<dbReference type="EMBL" id="GGEC01081585">
    <property type="protein sequence ID" value="MBX62069.1"/>
    <property type="molecule type" value="Transcribed_RNA"/>
</dbReference>
<reference evidence="1" key="1">
    <citation type="submission" date="2018-02" db="EMBL/GenBank/DDBJ databases">
        <title>Rhizophora mucronata_Transcriptome.</title>
        <authorList>
            <person name="Meera S.P."/>
            <person name="Sreeshan A."/>
            <person name="Augustine A."/>
        </authorList>
    </citation>
    <scope>NUCLEOTIDE SEQUENCE</scope>
    <source>
        <tissue evidence="1">Leaf</tissue>
    </source>
</reference>
<organism evidence="1">
    <name type="scientific">Rhizophora mucronata</name>
    <name type="common">Asiatic mangrove</name>
    <dbReference type="NCBI Taxonomy" id="61149"/>
    <lineage>
        <taxon>Eukaryota</taxon>
        <taxon>Viridiplantae</taxon>
        <taxon>Streptophyta</taxon>
        <taxon>Embryophyta</taxon>
        <taxon>Tracheophyta</taxon>
        <taxon>Spermatophyta</taxon>
        <taxon>Magnoliopsida</taxon>
        <taxon>eudicotyledons</taxon>
        <taxon>Gunneridae</taxon>
        <taxon>Pentapetalae</taxon>
        <taxon>rosids</taxon>
        <taxon>fabids</taxon>
        <taxon>Malpighiales</taxon>
        <taxon>Rhizophoraceae</taxon>
        <taxon>Rhizophora</taxon>
    </lineage>
</organism>
<name>A0A2P2Q5A1_RHIMU</name>
<evidence type="ECO:0000313" key="1">
    <source>
        <dbReference type="EMBL" id="MBX62069.1"/>
    </source>
</evidence>